<dbReference type="InterPro" id="IPR045397">
    <property type="entry name" value="TumE-like"/>
</dbReference>
<reference evidence="1 2" key="1">
    <citation type="submission" date="2017-11" db="EMBL/GenBank/DDBJ databases">
        <title>Taxonomic description and genome sequences of Spirosoma HA7 sp. nov., isolated from pollen microhabitat of Corylus avellana.</title>
        <authorList>
            <person name="Ambika Manirajan B."/>
            <person name="Suarez C."/>
            <person name="Ratering S."/>
            <person name="Geissler-Plaum R."/>
            <person name="Cardinale M."/>
            <person name="Sylvia S."/>
        </authorList>
    </citation>
    <scope>NUCLEOTIDE SEQUENCE [LARGE SCALE GENOMIC DNA]</scope>
    <source>
        <strain evidence="1 2">HA7</strain>
    </source>
</reference>
<proteinExistence type="predicted"/>
<organism evidence="1 2">
    <name type="scientific">Spirosoma pollinicola</name>
    <dbReference type="NCBI Taxonomy" id="2057025"/>
    <lineage>
        <taxon>Bacteria</taxon>
        <taxon>Pseudomonadati</taxon>
        <taxon>Bacteroidota</taxon>
        <taxon>Cytophagia</taxon>
        <taxon>Cytophagales</taxon>
        <taxon>Cytophagaceae</taxon>
        <taxon>Spirosoma</taxon>
    </lineage>
</organism>
<sequence length="126" mass="14973">MSSNYAGIQHILDDLDKNSFISQYDVLKYEHTTVKFQLRLQIKFIDQSVLFTNEYIGSTIRKYAFHWQQFDNQSIIRWDNAPHFPKLSSFPHHKHDYRQALEIVTDSVDISLVEVLTYIHNQLTNL</sequence>
<dbReference type="OrthoDB" id="572460at2"/>
<dbReference type="EMBL" id="CP025096">
    <property type="protein sequence ID" value="AUD02007.1"/>
    <property type="molecule type" value="Genomic_DNA"/>
</dbReference>
<dbReference type="AlphaFoldDB" id="A0A2K8YWK1"/>
<keyword evidence="2" id="KW-1185">Reference proteome</keyword>
<dbReference type="Pfam" id="PF20126">
    <property type="entry name" value="TumE"/>
    <property type="match status" value="1"/>
</dbReference>
<accession>A0A2K8YWK1</accession>
<evidence type="ECO:0000313" key="1">
    <source>
        <dbReference type="EMBL" id="AUD02007.1"/>
    </source>
</evidence>
<name>A0A2K8YWK1_9BACT</name>
<gene>
    <name evidence="1" type="ORF">CWM47_09390</name>
</gene>
<protein>
    <submittedName>
        <fullName evidence="1">Uncharacterized protein</fullName>
    </submittedName>
</protein>
<dbReference type="Proteomes" id="UP000232883">
    <property type="component" value="Chromosome"/>
</dbReference>
<dbReference type="KEGG" id="spir:CWM47_09390"/>
<dbReference type="RefSeq" id="WP_100987727.1">
    <property type="nucleotide sequence ID" value="NZ_CP025096.1"/>
</dbReference>
<evidence type="ECO:0000313" key="2">
    <source>
        <dbReference type="Proteomes" id="UP000232883"/>
    </source>
</evidence>